<dbReference type="InterPro" id="IPR011766">
    <property type="entry name" value="TPP_enzyme_TPP-bd"/>
</dbReference>
<evidence type="ECO:0000313" key="12">
    <source>
        <dbReference type="Proteomes" id="UP000707138"/>
    </source>
</evidence>
<name>A0ABS2GIE2_9FIRM</name>
<dbReference type="InterPro" id="IPR002869">
    <property type="entry name" value="Pyrv_flavodox_OxRed_cen"/>
</dbReference>
<dbReference type="PROSITE" id="PS51379">
    <property type="entry name" value="4FE4S_FER_2"/>
    <property type="match status" value="2"/>
</dbReference>
<dbReference type="SUPFAM" id="SSF53323">
    <property type="entry name" value="Pyruvate-ferredoxin oxidoreductase, PFOR, domain III"/>
    <property type="match status" value="1"/>
</dbReference>
<dbReference type="InterPro" id="IPR050722">
    <property type="entry name" value="Pyruvate:ferred/Flavod_OxRd"/>
</dbReference>
<dbReference type="SUPFAM" id="SSF52922">
    <property type="entry name" value="TK C-terminal domain-like"/>
    <property type="match status" value="1"/>
</dbReference>
<dbReference type="Proteomes" id="UP000707138">
    <property type="component" value="Unassembled WGS sequence"/>
</dbReference>
<organism evidence="11 12">
    <name type="scientific">Veillonella magna</name>
    <dbReference type="NCBI Taxonomy" id="464322"/>
    <lineage>
        <taxon>Bacteria</taxon>
        <taxon>Bacillati</taxon>
        <taxon>Bacillota</taxon>
        <taxon>Negativicutes</taxon>
        <taxon>Veillonellales</taxon>
        <taxon>Veillonellaceae</taxon>
        <taxon>Veillonella</taxon>
    </lineage>
</organism>
<dbReference type="Gene3D" id="3.40.920.10">
    <property type="entry name" value="Pyruvate-ferredoxin oxidoreductase, PFOR, domain III"/>
    <property type="match status" value="1"/>
</dbReference>
<evidence type="ECO:0000256" key="1">
    <source>
        <dbReference type="ARBA" id="ARBA00009032"/>
    </source>
</evidence>
<dbReference type="PANTHER" id="PTHR32154">
    <property type="entry name" value="PYRUVATE-FLAVODOXIN OXIDOREDUCTASE-RELATED"/>
    <property type="match status" value="1"/>
</dbReference>
<keyword evidence="5 9" id="KW-0249">Electron transport</keyword>
<dbReference type="InterPro" id="IPR017896">
    <property type="entry name" value="4Fe4S_Fe-S-bd"/>
</dbReference>
<comment type="similarity">
    <text evidence="1 9">Belongs to the pyruvate:ferredoxin/flavodoxin oxidoreductase family.</text>
</comment>
<dbReference type="SMART" id="SM00890">
    <property type="entry name" value="EKR"/>
    <property type="match status" value="1"/>
</dbReference>
<dbReference type="PIRSF" id="PIRSF000159">
    <property type="entry name" value="NifJ"/>
    <property type="match status" value="1"/>
</dbReference>
<dbReference type="InterPro" id="IPR019456">
    <property type="entry name" value="Pyrv-flavodox_OxRtase_EKR"/>
</dbReference>
<dbReference type="Gene3D" id="3.30.70.20">
    <property type="match status" value="1"/>
</dbReference>
<evidence type="ECO:0000256" key="8">
    <source>
        <dbReference type="ARBA" id="ARBA00023014"/>
    </source>
</evidence>
<dbReference type="InterPro" id="IPR019752">
    <property type="entry name" value="Pyrv/ketoisovalerate_OxRed_cat"/>
</dbReference>
<evidence type="ECO:0000256" key="7">
    <source>
        <dbReference type="ARBA" id="ARBA00023004"/>
    </source>
</evidence>
<evidence type="ECO:0000256" key="6">
    <source>
        <dbReference type="ARBA" id="ARBA00023002"/>
    </source>
</evidence>
<keyword evidence="8" id="KW-0411">Iron-sulfur</keyword>
<evidence type="ECO:0000256" key="9">
    <source>
        <dbReference type="PIRNR" id="PIRNR000159"/>
    </source>
</evidence>
<evidence type="ECO:0000256" key="4">
    <source>
        <dbReference type="ARBA" id="ARBA00022723"/>
    </source>
</evidence>
<dbReference type="InterPro" id="IPR017900">
    <property type="entry name" value="4Fe4S_Fe_S_CS"/>
</dbReference>
<dbReference type="PANTHER" id="PTHR32154:SF0">
    <property type="entry name" value="PYRUVATE-FLAVODOXIN OXIDOREDUCTASE-RELATED"/>
    <property type="match status" value="1"/>
</dbReference>
<feature type="domain" description="4Fe-4S ferredoxin-type" evidence="10">
    <location>
        <begin position="679"/>
        <end position="708"/>
    </location>
</feature>
<reference evidence="11 12" key="1">
    <citation type="journal article" date="2021" name="Sci. Rep.">
        <title>The distribution of antibiotic resistance genes in chicken gut microbiota commensals.</title>
        <authorList>
            <person name="Juricova H."/>
            <person name="Matiasovicova J."/>
            <person name="Kubasova T."/>
            <person name="Cejkova D."/>
            <person name="Rychlik I."/>
        </authorList>
    </citation>
    <scope>NUCLEOTIDE SEQUENCE [LARGE SCALE GENOMIC DNA]</scope>
    <source>
        <strain evidence="11 12">An537</strain>
    </source>
</reference>
<dbReference type="InterPro" id="IPR029061">
    <property type="entry name" value="THDP-binding"/>
</dbReference>
<sequence>MRRMQTMDGNYAAAYISYGFTELAAIYPITPSSPMPELVDEWAAKGKKNMFGHPVKVIEMEHEGGAAGAVHGALQTGTLTTTYTASQGLLLMIPNLYKLAGQLLPGVIHVASRALSTHALSIFGDFQDVMACRATGCAMMVEGSVQEVMDLSAVAHLSALKGRVPFINFFEGFRTSHEIQKVEVLGYDELKDLVDQEALAQFRAGAMHVDNPSVRGALENDDVYFVHREAQNGYYNALPHIVEEYMQEINARTGRDYHLFTYTGALDATDVIVAMGSATQTINEVVQELVKRGEKVGAITVHLFRPFSVEHLLRVLPTSVQRIAVIDRTKEPGSMGEPLFLDVQAAIAQSGRQIRVIAGRYGLAGHDVIPEDIVAIVRNLQSKEPQHPFTVGIVDDVTHLSLPRGEAFAAAGQKIRSCKFWGFGSDGTVGANKSAIKVVGDLTDSYVQAFFAYDSKKSGGVTISHLRFSDKPIEKPYLIRHADFIAVHRQSYVNTYDVIGDIKDGGTFLLNCTWSPEELEDKLPARVKRILAQRHIHFYIINAAGIAEEIGLGNRINMVCEGAFFKLTDVMPLDDAVAALRKSIEVTYGNKGDAVVAMNRAALERGVSEVQAVPVPPSWADAVDEIKVEDTGVPFVDSILRPINSQKGYDLPVSAFKDLTFGVIPPGTAAYEKRGVSLTVPHWIKDNCIQCNQCAFVCPHATIRPVLASADEVAKAPDGFETVPALGANGLEFRISVNTMDCLGCGNCADICPAPKGKALVMKPFDEEVAKQPLWDYGLSIADKDNPMNKFTVKGSQFETPLLEFSGACAGCGETPYVKLVTQLFGDRMIVANVSGCSSVWGSSMPSNPYTVNAKGQGPAWASSLFEDNAEFGFGMFSGTDKQRKQLATVVENVLPSLDGEVKEALTAWKDGMYNGTDTRVRADRALAAVTAALESASISDAVRQALMHIKKEKRLLVKPSQWIVGGDGWAYDIGYGGIDHVLAAGEDVNVLVLDTEVYSNTGGQASKATHTAAVAQFASAGKRTKKKDLGMMAMSYGYVYVAQVAMGADKNQLLKAIREAEAYPGPSLIIAYAPCINHGIKAGMGKSQEEARRAVACGYWDLYRYNPALRGTGVNPFSLDSKEPTESFRDFLMGEVRYSSLARSFPEVAEELFQKTEADARERRQSYVRMQQALAPQE</sequence>
<dbReference type="Pfam" id="PF12838">
    <property type="entry name" value="Fer4_7"/>
    <property type="match status" value="1"/>
</dbReference>
<dbReference type="NCBIfam" id="TIGR02176">
    <property type="entry name" value="pyruv_ox_red"/>
    <property type="match status" value="1"/>
</dbReference>
<evidence type="ECO:0000259" key="10">
    <source>
        <dbReference type="PROSITE" id="PS51379"/>
    </source>
</evidence>
<dbReference type="SUPFAM" id="SSF52518">
    <property type="entry name" value="Thiamin diphosphate-binding fold (THDP-binding)"/>
    <property type="match status" value="2"/>
</dbReference>
<keyword evidence="6 9" id="KW-0560">Oxidoreductase</keyword>
<dbReference type="CDD" id="cd03377">
    <property type="entry name" value="TPP_PFOR_PNO"/>
    <property type="match status" value="1"/>
</dbReference>
<dbReference type="EMBL" id="JACJLA010000016">
    <property type="protein sequence ID" value="MBM6913277.1"/>
    <property type="molecule type" value="Genomic_DNA"/>
</dbReference>
<dbReference type="Pfam" id="PF02775">
    <property type="entry name" value="TPP_enzyme_C"/>
    <property type="match status" value="1"/>
</dbReference>
<dbReference type="InterPro" id="IPR037112">
    <property type="entry name" value="Pyrv-flavodox_OxR_EKR_sf"/>
</dbReference>
<evidence type="ECO:0000256" key="5">
    <source>
        <dbReference type="ARBA" id="ARBA00022982"/>
    </source>
</evidence>
<dbReference type="InterPro" id="IPR011895">
    <property type="entry name" value="Pyrv_flavodox_OxRed"/>
</dbReference>
<keyword evidence="11" id="KW-0670">Pyruvate</keyword>
<dbReference type="InterPro" id="IPR009014">
    <property type="entry name" value="Transketo_C/PFOR_II"/>
</dbReference>
<dbReference type="PROSITE" id="PS00198">
    <property type="entry name" value="4FE4S_FER_1"/>
    <property type="match status" value="1"/>
</dbReference>
<accession>A0ABS2GIE2</accession>
<keyword evidence="12" id="KW-1185">Reference proteome</keyword>
<dbReference type="Gene3D" id="4.10.780.10">
    <property type="entry name" value="Pyruvate-flavodoxin oxidoreductase, EKR domain"/>
    <property type="match status" value="1"/>
</dbReference>
<gene>
    <name evidence="11" type="primary">nifJ</name>
    <name evidence="11" type="ORF">H6A01_08085</name>
</gene>
<evidence type="ECO:0000313" key="11">
    <source>
        <dbReference type="EMBL" id="MBM6913277.1"/>
    </source>
</evidence>
<dbReference type="InterPro" id="IPR033412">
    <property type="entry name" value="PFOR_II"/>
</dbReference>
<comment type="caution">
    <text evidence="11">The sequence shown here is derived from an EMBL/GenBank/DDBJ whole genome shotgun (WGS) entry which is preliminary data.</text>
</comment>
<dbReference type="RefSeq" id="WP_205088229.1">
    <property type="nucleotide sequence ID" value="NZ_JACJLA010000016.1"/>
</dbReference>
<dbReference type="Gene3D" id="3.40.50.970">
    <property type="match status" value="2"/>
</dbReference>
<dbReference type="Pfam" id="PF01558">
    <property type="entry name" value="POR"/>
    <property type="match status" value="1"/>
</dbReference>
<dbReference type="InterPro" id="IPR002880">
    <property type="entry name" value="Pyrv_Fd/Flavodoxin_OxRdtase_N"/>
</dbReference>
<keyword evidence="7" id="KW-0408">Iron</keyword>
<keyword evidence="2 9" id="KW-0813">Transport</keyword>
<dbReference type="SUPFAM" id="SSF54862">
    <property type="entry name" value="4Fe-4S ferredoxins"/>
    <property type="match status" value="1"/>
</dbReference>
<evidence type="ECO:0000256" key="3">
    <source>
        <dbReference type="ARBA" id="ARBA00022485"/>
    </source>
</evidence>
<dbReference type="Pfam" id="PF17147">
    <property type="entry name" value="PFOR_II"/>
    <property type="match status" value="1"/>
</dbReference>
<dbReference type="Gene3D" id="3.40.50.920">
    <property type="match status" value="1"/>
</dbReference>
<keyword evidence="4" id="KW-0479">Metal-binding</keyword>
<dbReference type="Pfam" id="PF10371">
    <property type="entry name" value="EKR"/>
    <property type="match status" value="1"/>
</dbReference>
<protein>
    <submittedName>
        <fullName evidence="11">Pyruvate:ferredoxin (Flavodoxin) oxidoreductase</fullName>
    </submittedName>
</protein>
<dbReference type="Pfam" id="PF01855">
    <property type="entry name" value="POR_N"/>
    <property type="match status" value="1"/>
</dbReference>
<dbReference type="CDD" id="cd07034">
    <property type="entry name" value="TPP_PYR_PFOR_IOR-alpha_like"/>
    <property type="match status" value="1"/>
</dbReference>
<proteinExistence type="inferred from homology"/>
<evidence type="ECO:0000256" key="2">
    <source>
        <dbReference type="ARBA" id="ARBA00022448"/>
    </source>
</evidence>
<keyword evidence="3" id="KW-0004">4Fe-4S</keyword>
<feature type="domain" description="4Fe-4S ferredoxin-type" evidence="10">
    <location>
        <begin position="733"/>
        <end position="765"/>
    </location>
</feature>